<dbReference type="GO" id="GO:0004523">
    <property type="term" value="F:RNA-DNA hybrid ribonuclease activity"/>
    <property type="evidence" value="ECO:0007669"/>
    <property type="project" value="InterPro"/>
</dbReference>
<evidence type="ECO:0000313" key="2">
    <source>
        <dbReference type="EMBL" id="KAF7709487.1"/>
    </source>
</evidence>
<evidence type="ECO:0000259" key="1">
    <source>
        <dbReference type="PROSITE" id="PS50879"/>
    </source>
</evidence>
<name>A0A8T0BVE1_SILME</name>
<dbReference type="Gene3D" id="3.30.420.10">
    <property type="entry name" value="Ribonuclease H-like superfamily/Ribonuclease H"/>
    <property type="match status" value="1"/>
</dbReference>
<proteinExistence type="predicted"/>
<protein>
    <recommendedName>
        <fullName evidence="1">RNase H type-1 domain-containing protein</fullName>
    </recommendedName>
</protein>
<dbReference type="Pfam" id="PF00075">
    <property type="entry name" value="RNase_H"/>
    <property type="match status" value="1"/>
</dbReference>
<dbReference type="Proteomes" id="UP000606274">
    <property type="component" value="Unassembled WGS sequence"/>
</dbReference>
<dbReference type="InterPro" id="IPR012337">
    <property type="entry name" value="RNaseH-like_sf"/>
</dbReference>
<evidence type="ECO:0000313" key="3">
    <source>
        <dbReference type="Proteomes" id="UP000606274"/>
    </source>
</evidence>
<dbReference type="InterPro" id="IPR036397">
    <property type="entry name" value="RNaseH_sf"/>
</dbReference>
<accession>A0A8T0BVE1</accession>
<dbReference type="EMBL" id="JABFDY010000003">
    <property type="protein sequence ID" value="KAF7709487.1"/>
    <property type="molecule type" value="Genomic_DNA"/>
</dbReference>
<dbReference type="GO" id="GO:0003676">
    <property type="term" value="F:nucleic acid binding"/>
    <property type="evidence" value="ECO:0007669"/>
    <property type="project" value="InterPro"/>
</dbReference>
<keyword evidence="3" id="KW-1185">Reference proteome</keyword>
<sequence>MKCYLRFMKGNRDLSQYADDLLVSAASEDLCEQASLCLLRHLAKKGFKAAELFALTRTCVLSEGKDVTIYTDSRNAFGIAHDFGRIWQFRGFRSAEGKPISHSSLVQDLITACHLPRSLAIVKTKAHSHDNNTEAKGNSLADRVAKSAAQAQKHSHFALPMSSLGDIYQFLFPSITVYRDPGTAPQTFWCRLFGHTQHCTACEKKLQGTEKQPLIRKKDHSQ</sequence>
<comment type="caution">
    <text evidence="2">The sequence shown here is derived from an EMBL/GenBank/DDBJ whole genome shotgun (WGS) entry which is preliminary data.</text>
</comment>
<dbReference type="PROSITE" id="PS50879">
    <property type="entry name" value="RNASE_H_1"/>
    <property type="match status" value="1"/>
</dbReference>
<dbReference type="SUPFAM" id="SSF53098">
    <property type="entry name" value="Ribonuclease H-like"/>
    <property type="match status" value="1"/>
</dbReference>
<dbReference type="AlphaFoldDB" id="A0A8T0BVE1"/>
<reference evidence="2" key="1">
    <citation type="submission" date="2020-08" db="EMBL/GenBank/DDBJ databases">
        <title>Chromosome-level assembly of Southern catfish (Silurus meridionalis) provides insights into visual adaptation to the nocturnal and benthic lifestyles.</title>
        <authorList>
            <person name="Zhang Y."/>
            <person name="Wang D."/>
            <person name="Peng Z."/>
        </authorList>
    </citation>
    <scope>NUCLEOTIDE SEQUENCE</scope>
    <source>
        <strain evidence="2">SWU-2019-XX</strain>
        <tissue evidence="2">Muscle</tissue>
    </source>
</reference>
<gene>
    <name evidence="2" type="ORF">HF521_016337</name>
</gene>
<organism evidence="2 3">
    <name type="scientific">Silurus meridionalis</name>
    <name type="common">Southern catfish</name>
    <name type="synonym">Silurus soldatovi meridionalis</name>
    <dbReference type="NCBI Taxonomy" id="175797"/>
    <lineage>
        <taxon>Eukaryota</taxon>
        <taxon>Metazoa</taxon>
        <taxon>Chordata</taxon>
        <taxon>Craniata</taxon>
        <taxon>Vertebrata</taxon>
        <taxon>Euteleostomi</taxon>
        <taxon>Actinopterygii</taxon>
        <taxon>Neopterygii</taxon>
        <taxon>Teleostei</taxon>
        <taxon>Ostariophysi</taxon>
        <taxon>Siluriformes</taxon>
        <taxon>Siluridae</taxon>
        <taxon>Silurus</taxon>
    </lineage>
</organism>
<dbReference type="InterPro" id="IPR002156">
    <property type="entry name" value="RNaseH_domain"/>
</dbReference>
<feature type="domain" description="RNase H type-1" evidence="1">
    <location>
        <begin position="15"/>
        <end position="150"/>
    </location>
</feature>